<proteinExistence type="predicted"/>
<dbReference type="InterPro" id="IPR050535">
    <property type="entry name" value="DNA_Repair-Maintenance_Comp"/>
</dbReference>
<dbReference type="SUPFAM" id="SSF56300">
    <property type="entry name" value="Metallo-dependent phosphatases"/>
    <property type="match status" value="1"/>
</dbReference>
<dbReference type="PIRSF" id="PIRSF033091">
    <property type="entry name" value="Pesterase_YhaO"/>
    <property type="match status" value="1"/>
</dbReference>
<dbReference type="PANTHER" id="PTHR30337:SF7">
    <property type="entry name" value="PHOSPHOESTERASE"/>
    <property type="match status" value="1"/>
</dbReference>
<organism evidence="3 4">
    <name type="scientific">Labrys monachus</name>
    <dbReference type="NCBI Taxonomy" id="217067"/>
    <lineage>
        <taxon>Bacteria</taxon>
        <taxon>Pseudomonadati</taxon>
        <taxon>Pseudomonadota</taxon>
        <taxon>Alphaproteobacteria</taxon>
        <taxon>Hyphomicrobiales</taxon>
        <taxon>Xanthobacteraceae</taxon>
        <taxon>Labrys</taxon>
    </lineage>
</organism>
<sequence>MRFRFIHAADLHLDSPMHGLTARQPHLASLFADAARNAFVALVSEAIERDAAFLIIAGDVYDGDWRDYHTGLFFAGQLARLTRAGIPAYLIRGNHDADSIISRSLTLPADVHLFGTRKAETVELPALKVALHGRSFAERAVSENMVRSYPQAVPGWFNIGVLHTSLDGRAGHASYAPCTLADLRAKQYDYWALGHIHAAEIVCEDPYVVFPGNLQGRHIRETGAKGAMLVEVEDGAIVGVEPLTLDRARWAHIRVDVGAAASLDEVVRRVEPALRREALAAGERPLALRLTLDGETPVHHGLAASGPHVQAELQAAADRVSDRLYVERVVLATTPPRTEPADAGIGFADPEALLSGVEGEPGFAAAFAAAFEDIAARLPDELRPLLAEGGEEARSGLLDEARSIALGRLRQGRGSGGEPGA</sequence>
<protein>
    <submittedName>
        <fullName evidence="3">DNA repair exonuclease SbcCD nuclease subunit</fullName>
    </submittedName>
</protein>
<dbReference type="InterPro" id="IPR004843">
    <property type="entry name" value="Calcineurin-like_PHP"/>
</dbReference>
<dbReference type="CDD" id="cd00840">
    <property type="entry name" value="MPP_Mre11_N"/>
    <property type="match status" value="1"/>
</dbReference>
<dbReference type="Gene3D" id="3.60.21.10">
    <property type="match status" value="1"/>
</dbReference>
<evidence type="ECO:0000313" key="3">
    <source>
        <dbReference type="EMBL" id="MDQ0396149.1"/>
    </source>
</evidence>
<accession>A0ABU0FPW3</accession>
<keyword evidence="1" id="KW-0378">Hydrolase</keyword>
<dbReference type="PANTHER" id="PTHR30337">
    <property type="entry name" value="COMPONENT OF ATP-DEPENDENT DSDNA EXONUCLEASE"/>
    <property type="match status" value="1"/>
</dbReference>
<dbReference type="GO" id="GO:0004527">
    <property type="term" value="F:exonuclease activity"/>
    <property type="evidence" value="ECO:0007669"/>
    <property type="project" value="UniProtKB-KW"/>
</dbReference>
<evidence type="ECO:0000256" key="1">
    <source>
        <dbReference type="ARBA" id="ARBA00022801"/>
    </source>
</evidence>
<dbReference type="InterPro" id="IPR041796">
    <property type="entry name" value="Mre11_N"/>
</dbReference>
<keyword evidence="3" id="KW-0540">Nuclease</keyword>
<keyword evidence="3" id="KW-0269">Exonuclease</keyword>
<comment type="caution">
    <text evidence="3">The sequence shown here is derived from an EMBL/GenBank/DDBJ whole genome shotgun (WGS) entry which is preliminary data.</text>
</comment>
<dbReference type="EMBL" id="JAUSVK010000001">
    <property type="protein sequence ID" value="MDQ0396149.1"/>
    <property type="molecule type" value="Genomic_DNA"/>
</dbReference>
<dbReference type="InterPro" id="IPR014576">
    <property type="entry name" value="Pesterase_YhaO"/>
</dbReference>
<evidence type="ECO:0000313" key="4">
    <source>
        <dbReference type="Proteomes" id="UP001237448"/>
    </source>
</evidence>
<dbReference type="Proteomes" id="UP001237448">
    <property type="component" value="Unassembled WGS sequence"/>
</dbReference>
<dbReference type="Pfam" id="PF00149">
    <property type="entry name" value="Metallophos"/>
    <property type="match status" value="1"/>
</dbReference>
<reference evidence="3 4" key="1">
    <citation type="submission" date="2023-07" db="EMBL/GenBank/DDBJ databases">
        <title>Genomic Encyclopedia of Type Strains, Phase IV (KMG-IV): sequencing the most valuable type-strain genomes for metagenomic binning, comparative biology and taxonomic classification.</title>
        <authorList>
            <person name="Goeker M."/>
        </authorList>
    </citation>
    <scope>NUCLEOTIDE SEQUENCE [LARGE SCALE GENOMIC DNA]</scope>
    <source>
        <strain evidence="3 4">DSM 5896</strain>
    </source>
</reference>
<gene>
    <name evidence="3" type="ORF">J3R73_005941</name>
</gene>
<dbReference type="RefSeq" id="WP_307435985.1">
    <property type="nucleotide sequence ID" value="NZ_JAUSVK010000001.1"/>
</dbReference>
<dbReference type="InterPro" id="IPR029052">
    <property type="entry name" value="Metallo-depent_PP-like"/>
</dbReference>
<evidence type="ECO:0000259" key="2">
    <source>
        <dbReference type="Pfam" id="PF00149"/>
    </source>
</evidence>
<feature type="domain" description="Calcineurin-like phosphoesterase" evidence="2">
    <location>
        <begin position="3"/>
        <end position="198"/>
    </location>
</feature>
<keyword evidence="4" id="KW-1185">Reference proteome</keyword>
<name>A0ABU0FPW3_9HYPH</name>